<feature type="domain" description="SusD-like N-terminal" evidence="7">
    <location>
        <begin position="102"/>
        <end position="227"/>
    </location>
</feature>
<dbReference type="InterPro" id="IPR011990">
    <property type="entry name" value="TPR-like_helical_dom_sf"/>
</dbReference>
<comment type="caution">
    <text evidence="8">The sequence shown here is derived from an EMBL/GenBank/DDBJ whole genome shotgun (WGS) entry which is preliminary data.</text>
</comment>
<reference evidence="8 10" key="1">
    <citation type="journal article" date="2019" name="Nat. Med.">
        <title>A library of human gut bacterial isolates paired with longitudinal multiomics data enables mechanistic microbiome research.</title>
        <authorList>
            <person name="Poyet M."/>
            <person name="Groussin M."/>
            <person name="Gibbons S.M."/>
            <person name="Avila-Pacheco J."/>
            <person name="Jiang X."/>
            <person name="Kearney S.M."/>
            <person name="Perrotta A.R."/>
            <person name="Berdy B."/>
            <person name="Zhao S."/>
            <person name="Lieberman T.D."/>
            <person name="Swanson P.K."/>
            <person name="Smith M."/>
            <person name="Roesemann S."/>
            <person name="Alexander J.E."/>
            <person name="Rich S.A."/>
            <person name="Livny J."/>
            <person name="Vlamakis H."/>
            <person name="Clish C."/>
            <person name="Bullock K."/>
            <person name="Deik A."/>
            <person name="Scott J."/>
            <person name="Pierce K.A."/>
            <person name="Xavier R.J."/>
            <person name="Alm E.J."/>
        </authorList>
    </citation>
    <scope>NUCLEOTIDE SEQUENCE [LARGE SCALE GENOMIC DNA]</scope>
    <source>
        <strain evidence="8 10">BIOML-A162</strain>
    </source>
</reference>
<dbReference type="InterPro" id="IPR012944">
    <property type="entry name" value="SusD_RagB_dom"/>
</dbReference>
<evidence type="ECO:0000256" key="5">
    <source>
        <dbReference type="ARBA" id="ARBA00023237"/>
    </source>
</evidence>
<dbReference type="RefSeq" id="WP_008767552.1">
    <property type="nucleotide sequence ID" value="NZ_BAABXH010000001.1"/>
</dbReference>
<gene>
    <name evidence="8" type="ORF">GAN91_07260</name>
    <name evidence="9" type="ORF">PO127_01710</name>
</gene>
<dbReference type="AlphaFoldDB" id="A0A0P0FB82"/>
<comment type="similarity">
    <text evidence="2">Belongs to the SusD family.</text>
</comment>
<name>A0A0P0FB82_BACT4</name>
<protein>
    <submittedName>
        <fullName evidence="8">RagB/SusD family nutrient uptake outer membrane protein</fullName>
    </submittedName>
</protein>
<evidence type="ECO:0000313" key="8">
    <source>
        <dbReference type="EMBL" id="KAB4484427.1"/>
    </source>
</evidence>
<dbReference type="Proteomes" id="UP000436858">
    <property type="component" value="Unassembled WGS sequence"/>
</dbReference>
<dbReference type="GeneID" id="60924524"/>
<dbReference type="EMBL" id="JAQNVG010000002">
    <property type="protein sequence ID" value="MDC2234462.1"/>
    <property type="molecule type" value="Genomic_DNA"/>
</dbReference>
<evidence type="ECO:0000259" key="7">
    <source>
        <dbReference type="Pfam" id="PF14322"/>
    </source>
</evidence>
<dbReference type="PROSITE" id="PS51257">
    <property type="entry name" value="PROKAR_LIPOPROTEIN"/>
    <property type="match status" value="1"/>
</dbReference>
<evidence type="ECO:0000256" key="1">
    <source>
        <dbReference type="ARBA" id="ARBA00004442"/>
    </source>
</evidence>
<sequence>MNKNKYILLGAVVLGLGLTSCSDFLNVDRYFRDQQSTERIFSDKDYTLQWLSFCYSRLQGDNLEVGHSDVCPFNFSDDQVFNERGDRFAKFKRGEYLNSTGGQNAWKWSYDGIYQASILLNELYENEDLTPEEVTDVRGQARFLRAYFYWLLLRKFGPIPILPPEGADYTKSYDELAYPRKTYDECVSFITSELEIAATELFEKRDNLNIARPTKGAALAVRAKVFLYAASPLVNGNTEMADFTNKDGQQLIPQEYNEEKWAKAAASARDMIEYSEMSGLYKLYTFERRPVSTDEAYPTTIEPPYHEEYSNKPFPEGWSNIDPFESYRSLFNGDIYAAENPELIFTRGTNGDSNDLKTDNTMVDFVKHQLPGTFGGYNVHGMTLKQSEAYAMADGTSFDKECYTLWKGKFTNDENKDEHKYDNVKNGVWWGYTNREPRFYASVAFNGAQWNALSIKEEGGKDSRNKQIWYYRGATDGRINGSDNWCITGIGIMKYVNPNDCAKWGGSIYQKVEPTLRYADILLMYAEALNNISEGTHYQVTSWDGSQTYDIFRDKEQMRRGVKPVRMRAGVPDYSDEVYENPKKFFEKIVHERQIEFFAETQRYYDLRRWKIVEEHEGEQIYGCNTLMNEEYKDMFYLPVRVAELQTSFSRKQYFWPISFDELKRNNNLSQAPGWQNYD</sequence>
<dbReference type="Pfam" id="PF14322">
    <property type="entry name" value="SusD-like_3"/>
    <property type="match status" value="1"/>
</dbReference>
<evidence type="ECO:0000313" key="9">
    <source>
        <dbReference type="EMBL" id="MDC2234462.1"/>
    </source>
</evidence>
<keyword evidence="3" id="KW-0732">Signal</keyword>
<dbReference type="Proteomes" id="UP001217776">
    <property type="component" value="Unassembled WGS sequence"/>
</dbReference>
<dbReference type="GO" id="GO:0009279">
    <property type="term" value="C:cell outer membrane"/>
    <property type="evidence" value="ECO:0007669"/>
    <property type="project" value="UniProtKB-SubCell"/>
</dbReference>
<evidence type="ECO:0000256" key="3">
    <source>
        <dbReference type="ARBA" id="ARBA00022729"/>
    </source>
</evidence>
<accession>C6IIK4</accession>
<feature type="domain" description="RagB/SusD" evidence="6">
    <location>
        <begin position="341"/>
        <end position="675"/>
    </location>
</feature>
<evidence type="ECO:0000259" key="6">
    <source>
        <dbReference type="Pfam" id="PF07980"/>
    </source>
</evidence>
<evidence type="ECO:0000256" key="2">
    <source>
        <dbReference type="ARBA" id="ARBA00006275"/>
    </source>
</evidence>
<proteinExistence type="inferred from homology"/>
<dbReference type="Pfam" id="PF07980">
    <property type="entry name" value="SusD_RagB"/>
    <property type="match status" value="1"/>
</dbReference>
<evidence type="ECO:0000256" key="4">
    <source>
        <dbReference type="ARBA" id="ARBA00023136"/>
    </source>
</evidence>
<evidence type="ECO:0000313" key="10">
    <source>
        <dbReference type="Proteomes" id="UP000436858"/>
    </source>
</evidence>
<reference evidence="9" key="2">
    <citation type="submission" date="2022-10" db="EMBL/GenBank/DDBJ databases">
        <title>Human gut microbiome strain richness.</title>
        <authorList>
            <person name="Chen-Liaw A."/>
        </authorList>
    </citation>
    <scope>NUCLEOTIDE SEQUENCE</scope>
    <source>
        <strain evidence="9">1001283st1_A3_1001283B150304_161114</strain>
    </source>
</reference>
<dbReference type="SUPFAM" id="SSF48452">
    <property type="entry name" value="TPR-like"/>
    <property type="match status" value="1"/>
</dbReference>
<keyword evidence="5" id="KW-0998">Cell outer membrane</keyword>
<keyword evidence="4" id="KW-0472">Membrane</keyword>
<dbReference type="InterPro" id="IPR033985">
    <property type="entry name" value="SusD-like_N"/>
</dbReference>
<dbReference type="KEGG" id="btho:Btheta7330_04955"/>
<dbReference type="Gene3D" id="1.25.40.390">
    <property type="match status" value="1"/>
</dbReference>
<organism evidence="8 10">
    <name type="scientific">Bacteroides thetaiotaomicron</name>
    <dbReference type="NCBI Taxonomy" id="818"/>
    <lineage>
        <taxon>Bacteria</taxon>
        <taxon>Pseudomonadati</taxon>
        <taxon>Bacteroidota</taxon>
        <taxon>Bacteroidia</taxon>
        <taxon>Bacteroidales</taxon>
        <taxon>Bacteroidaceae</taxon>
        <taxon>Bacteroides</taxon>
    </lineage>
</organism>
<comment type="subcellular location">
    <subcellularLocation>
        <location evidence="1">Cell outer membrane</location>
    </subcellularLocation>
</comment>
<accession>A0A0P0FB82</accession>
<dbReference type="EMBL" id="WCRY01000005">
    <property type="protein sequence ID" value="KAB4484427.1"/>
    <property type="molecule type" value="Genomic_DNA"/>
</dbReference>